<protein>
    <submittedName>
        <fullName evidence="4">Stage III sporulation protein AA</fullName>
    </submittedName>
</protein>
<dbReference type="SMART" id="SM00382">
    <property type="entry name" value="AAA"/>
    <property type="match status" value="1"/>
</dbReference>
<dbReference type="EMBL" id="LNQP01000023">
    <property type="protein sequence ID" value="KSU88455.1"/>
    <property type="molecule type" value="Genomic_DNA"/>
</dbReference>
<sequence length="310" mass="34924">MLDEIVAIFPEGIKRNVQPYIQRYIDTLEEVRIRIGRPIELTIDSQPVFLSYVVTAEDTLFILNKLSHFSIYMIEEELKKGYVTIEGGHRVGLAGKVITENGHVRVIRDVTSFNIRVAKEQIGIAEPLIPLLYQSRWLSTILIGPPQTGKTTMIRDLARMMSTGNRQRKIEAVKVGIVDERSEIAGCVKGVPQHTFGTRIDVLDSCPKAEGMMMMIRSMSPNVLIVDEVGSEEDCQAVLEAVNAGVQVFMTVHGYDLFDLNKRPSLKQLIELEVFERYIVLTNENGPGTVKTIYDRGRKPLSLKSNYSLK</sequence>
<dbReference type="AlphaFoldDB" id="A0A0V8JN58"/>
<dbReference type="SUPFAM" id="SSF52540">
    <property type="entry name" value="P-loop containing nucleoside triphosphate hydrolases"/>
    <property type="match status" value="1"/>
</dbReference>
<gene>
    <name evidence="4" type="ORF">AS180_07700</name>
</gene>
<name>A0A0V8JN58_9BACI</name>
<organism evidence="4 5">
    <name type="scientific">Priestia veravalensis</name>
    <dbReference type="NCBI Taxonomy" id="1414648"/>
    <lineage>
        <taxon>Bacteria</taxon>
        <taxon>Bacillati</taxon>
        <taxon>Bacillota</taxon>
        <taxon>Bacilli</taxon>
        <taxon>Bacillales</taxon>
        <taxon>Bacillaceae</taxon>
        <taxon>Priestia</taxon>
    </lineage>
</organism>
<keyword evidence="5" id="KW-1185">Reference proteome</keyword>
<evidence type="ECO:0000313" key="5">
    <source>
        <dbReference type="Proteomes" id="UP000053681"/>
    </source>
</evidence>
<dbReference type="InterPro" id="IPR027417">
    <property type="entry name" value="P-loop_NTPase"/>
</dbReference>
<dbReference type="InterPro" id="IPR014217">
    <property type="entry name" value="Spore_III_AA"/>
</dbReference>
<keyword evidence="1" id="KW-0547">Nucleotide-binding</keyword>
<dbReference type="NCBIfam" id="TIGR02858">
    <property type="entry name" value="spore_III_AA"/>
    <property type="match status" value="1"/>
</dbReference>
<dbReference type="PANTHER" id="PTHR20953">
    <property type="entry name" value="KINASE-RELATED"/>
    <property type="match status" value="1"/>
</dbReference>
<dbReference type="Pfam" id="PF19568">
    <property type="entry name" value="Spore_III_AA"/>
    <property type="match status" value="1"/>
</dbReference>
<dbReference type="GeneID" id="93683676"/>
<dbReference type="RefSeq" id="WP_025911522.1">
    <property type="nucleotide sequence ID" value="NZ_KQ758639.1"/>
</dbReference>
<comment type="caution">
    <text evidence="4">The sequence shown here is derived from an EMBL/GenBank/DDBJ whole genome shotgun (WGS) entry which is preliminary data.</text>
</comment>
<proteinExistence type="predicted"/>
<dbReference type="Proteomes" id="UP000053681">
    <property type="component" value="Unassembled WGS sequence"/>
</dbReference>
<keyword evidence="2" id="KW-0067">ATP-binding</keyword>
<evidence type="ECO:0000313" key="4">
    <source>
        <dbReference type="EMBL" id="KSU88455.1"/>
    </source>
</evidence>
<feature type="domain" description="AAA+ ATPase" evidence="3">
    <location>
        <begin position="136"/>
        <end position="276"/>
    </location>
</feature>
<evidence type="ECO:0000256" key="1">
    <source>
        <dbReference type="ARBA" id="ARBA00022741"/>
    </source>
</evidence>
<evidence type="ECO:0000256" key="2">
    <source>
        <dbReference type="ARBA" id="ARBA00022840"/>
    </source>
</evidence>
<accession>A0A0V8JN58</accession>
<dbReference type="Gene3D" id="3.40.50.300">
    <property type="entry name" value="P-loop containing nucleotide triphosphate hydrolases"/>
    <property type="match status" value="1"/>
</dbReference>
<evidence type="ECO:0000259" key="3">
    <source>
        <dbReference type="SMART" id="SM00382"/>
    </source>
</evidence>
<dbReference type="PANTHER" id="PTHR20953:SF3">
    <property type="entry name" value="P-LOOP CONTAINING NUCLEOSIDE TRIPHOSPHATE HYDROLASES SUPERFAMILY PROTEIN"/>
    <property type="match status" value="1"/>
</dbReference>
<reference evidence="4 5" key="1">
    <citation type="submission" date="2015-11" db="EMBL/GenBank/DDBJ databases">
        <title>Bacillus caseinolyticus sp nov.</title>
        <authorList>
            <person name="Dastager S.G."/>
            <person name="Mawlankar R."/>
        </authorList>
    </citation>
    <scope>NUCLEOTIDE SEQUENCE [LARGE SCALE GENOMIC DNA]</scope>
    <source>
        <strain evidence="4 5">SGD-V-76</strain>
    </source>
</reference>
<dbReference type="InterPro" id="IPR045735">
    <property type="entry name" value="Spore_III_AA_AAA+_ATPase"/>
</dbReference>
<dbReference type="InterPro" id="IPR003593">
    <property type="entry name" value="AAA+_ATPase"/>
</dbReference>
<dbReference type="GO" id="GO:0005524">
    <property type="term" value="F:ATP binding"/>
    <property type="evidence" value="ECO:0007669"/>
    <property type="project" value="UniProtKB-KW"/>
</dbReference>